<dbReference type="InterPro" id="IPR005137">
    <property type="entry name" value="BtpA"/>
</dbReference>
<dbReference type="SUPFAM" id="SSF51366">
    <property type="entry name" value="Ribulose-phoshate binding barrel"/>
    <property type="match status" value="1"/>
</dbReference>
<dbReference type="AlphaFoldDB" id="A0A8J6IQG1"/>
<dbReference type="PANTHER" id="PTHR21381:SF3">
    <property type="entry name" value="SGC REGION PROTEIN SGCQ-RELATED"/>
    <property type="match status" value="1"/>
</dbReference>
<keyword evidence="3" id="KW-1185">Reference proteome</keyword>
<dbReference type="InterPro" id="IPR011060">
    <property type="entry name" value="RibuloseP-bd_barrel"/>
</dbReference>
<gene>
    <name evidence="2" type="ORF">H8K20_09060</name>
</gene>
<organism evidence="2 3">
    <name type="scientific">Neobittarella massiliensis</name>
    <name type="common">ex Bilen et al. 2018</name>
    <dbReference type="NCBI Taxonomy" id="2041842"/>
    <lineage>
        <taxon>Bacteria</taxon>
        <taxon>Bacillati</taxon>
        <taxon>Bacillota</taxon>
        <taxon>Clostridia</taxon>
        <taxon>Eubacteriales</taxon>
        <taxon>Oscillospiraceae</taxon>
        <taxon>Neobittarella (ex Bilen et al. 2018)</taxon>
    </lineage>
</organism>
<dbReference type="Proteomes" id="UP000597668">
    <property type="component" value="Unassembled WGS sequence"/>
</dbReference>
<dbReference type="Pfam" id="PF03437">
    <property type="entry name" value="BtpA"/>
    <property type="match status" value="1"/>
</dbReference>
<comment type="caution">
    <text evidence="2">The sequence shown here is derived from an EMBL/GenBank/DDBJ whole genome shotgun (WGS) entry which is preliminary data.</text>
</comment>
<proteinExistence type="inferred from homology"/>
<dbReference type="PIRSF" id="PIRSF005956">
    <property type="entry name" value="BtpA"/>
    <property type="match status" value="1"/>
</dbReference>
<evidence type="ECO:0000256" key="1">
    <source>
        <dbReference type="ARBA" id="ARBA00006007"/>
    </source>
</evidence>
<comment type="similarity">
    <text evidence="1">Belongs to the BtpA family.</text>
</comment>
<dbReference type="EMBL" id="JACOGI010000001">
    <property type="protein sequence ID" value="MBC3516546.1"/>
    <property type="molecule type" value="Genomic_DNA"/>
</dbReference>
<dbReference type="RefSeq" id="WP_186488165.1">
    <property type="nucleotide sequence ID" value="NZ_JACOGI010000001.1"/>
</dbReference>
<name>A0A8J6IQG1_9FIRM</name>
<sequence length="267" mass="28799">MSVLTQLQKGGFSIGVLHLPPFPTSLRRDRWPLERVIDYAVEGARRMQLAGISSVLLQNVGDEPTHLQAPPQTVAYMSIVGREVKKVLDIPLGITLLDHDGAAPIAVAKAVGADYVRIKTYVGAMVKMTGLLQGCYYETIRSRRELGAEQVDILADIFDREGTPLGARDFGEMATFAVKSCMADGLILTGKSTAETSQILQEVRHCHLGVPLLIGGGVNGQNAAEMRQLAQGFIVGGCLKEDPDDDFSPIAADSCRQLSRLLRGGLE</sequence>
<accession>A0A8J6IQG1</accession>
<evidence type="ECO:0000313" key="3">
    <source>
        <dbReference type="Proteomes" id="UP000597668"/>
    </source>
</evidence>
<evidence type="ECO:0000313" key="2">
    <source>
        <dbReference type="EMBL" id="MBC3516546.1"/>
    </source>
</evidence>
<reference evidence="2" key="1">
    <citation type="submission" date="2020-08" db="EMBL/GenBank/DDBJ databases">
        <authorList>
            <person name="Liu C."/>
            <person name="Sun Q."/>
        </authorList>
    </citation>
    <scope>NUCLEOTIDE SEQUENCE</scope>
    <source>
        <strain evidence="2">NSJ-65</strain>
    </source>
</reference>
<dbReference type="PANTHER" id="PTHR21381">
    <property type="entry name" value="ZGC:162297"/>
    <property type="match status" value="1"/>
</dbReference>
<dbReference type="NCBIfam" id="TIGR00259">
    <property type="entry name" value="thylakoid_BtpA"/>
    <property type="match status" value="1"/>
</dbReference>
<protein>
    <submittedName>
        <fullName evidence="2">BtpA/SgcQ family protein</fullName>
    </submittedName>
</protein>